<dbReference type="Gene3D" id="3.40.30.10">
    <property type="entry name" value="Glutaredoxin"/>
    <property type="match status" value="1"/>
</dbReference>
<reference evidence="2 3" key="1">
    <citation type="submission" date="2023-02" db="EMBL/GenBank/DDBJ databases">
        <title>Genome Sequence of L. cardiaca H63T.</title>
        <authorList>
            <person name="Lopez A.E."/>
            <person name="Cianciotto N.P."/>
        </authorList>
    </citation>
    <scope>NUCLEOTIDE SEQUENCE [LARGE SCALE GENOMIC DNA]</scope>
    <source>
        <strain evidence="2 3">H63</strain>
    </source>
</reference>
<dbReference type="SUPFAM" id="SSF52833">
    <property type="entry name" value="Thioredoxin-like"/>
    <property type="match status" value="1"/>
</dbReference>
<proteinExistence type="predicted"/>
<dbReference type="InterPro" id="IPR004879">
    <property type="entry name" value="Ssp411-like_TRX"/>
</dbReference>
<dbReference type="PIRSF" id="PIRSF006402">
    <property type="entry name" value="UCP006402_thioredoxin"/>
    <property type="match status" value="1"/>
</dbReference>
<name>A0ABY8ATL0_9GAMM</name>
<dbReference type="InterPro" id="IPR008928">
    <property type="entry name" value="6-hairpin_glycosidase_sf"/>
</dbReference>
<dbReference type="Proteomes" id="UP001222087">
    <property type="component" value="Chromosome"/>
</dbReference>
<sequence length="666" mass="75913">MSSQPHNHLIHENSPYLQQHAYNPVDWYPWGETAITKAQKENKPILLSIGYAACHWCHVMAHESFEDQETAALMNRLFINIKVDKEERPDLDKVYQTSHYYLSQQSGGWPLTIFLTPDLTPFFSGTYFPPEERYQMPSFRKVLQIMANLYQHQKEDILKQGIELKRILQQQNKTFALQLNAQPLQLALSALEQNYDEQYGGFGGAPKFPQASKLEYLLRSPSPLGLATLKHIANGGIYDQLAGGFFRYAVDRKWTIPHFEKMLYDNGQLLTLYALAAKQEPFFKQVISETANWVITTMQSPEGGYYSSLDADSEGEEGKFYRWSKTEIQTLLTQDEYDVISLHYGLNKAPNFDAHWHLYVAQSLEATSKNLKVPLANAQKLFTSAKNKLLVARNQRSHPFRDEKILTSWNALMIKGMLLAGNHLQDENYINSAQQAINFIQTKLWNNQQLLASYKNGNAYLLAYLDDYAFLLDALLTSLEVSWNTEHLLFATEIAEAVLTYFSDETFGGFFFTADNHEKLLYRPKPMMDDATPSGNGILVRALLILGHLLDDMRYIKAAEQTLKSAWSLLIRYPAEHCSLLLGLRDFLIPPEIIIIRGKKETAKIWQNLAKGINNYTFAIPGKALVLPEALEAKKTQGECCAYICQGHQCSEVIKDIASLNAYLSK</sequence>
<evidence type="ECO:0000259" key="1">
    <source>
        <dbReference type="Pfam" id="PF03190"/>
    </source>
</evidence>
<dbReference type="InterPro" id="IPR036249">
    <property type="entry name" value="Thioredoxin-like_sf"/>
</dbReference>
<feature type="domain" description="Spermatogenesis-associated protein 20-like TRX" evidence="1">
    <location>
        <begin position="7"/>
        <end position="168"/>
    </location>
</feature>
<evidence type="ECO:0000313" key="2">
    <source>
        <dbReference type="EMBL" id="WED44015.1"/>
    </source>
</evidence>
<dbReference type="InterPro" id="IPR024705">
    <property type="entry name" value="Ssp411"/>
</dbReference>
<dbReference type="Pfam" id="PF03190">
    <property type="entry name" value="Thioredox_DsbH"/>
    <property type="match status" value="1"/>
</dbReference>
<dbReference type="PANTHER" id="PTHR42899:SF1">
    <property type="entry name" value="SPERMATOGENESIS-ASSOCIATED PROTEIN 20"/>
    <property type="match status" value="1"/>
</dbReference>
<accession>A0ABY8ATL0</accession>
<protein>
    <submittedName>
        <fullName evidence="2">Thioredoxin domain-containing protein</fullName>
    </submittedName>
</protein>
<dbReference type="RefSeq" id="WP_275089831.1">
    <property type="nucleotide sequence ID" value="NZ_CP119078.1"/>
</dbReference>
<dbReference type="PANTHER" id="PTHR42899">
    <property type="entry name" value="SPERMATOGENESIS-ASSOCIATED PROTEIN 20"/>
    <property type="match status" value="1"/>
</dbReference>
<keyword evidence="3" id="KW-1185">Reference proteome</keyword>
<dbReference type="EMBL" id="CP119078">
    <property type="protein sequence ID" value="WED44015.1"/>
    <property type="molecule type" value="Genomic_DNA"/>
</dbReference>
<dbReference type="CDD" id="cd02955">
    <property type="entry name" value="SSP411"/>
    <property type="match status" value="1"/>
</dbReference>
<dbReference type="SUPFAM" id="SSF48208">
    <property type="entry name" value="Six-hairpin glycosidases"/>
    <property type="match status" value="1"/>
</dbReference>
<organism evidence="2 3">
    <name type="scientific">Legionella cardiaca</name>
    <dbReference type="NCBI Taxonomy" id="1071983"/>
    <lineage>
        <taxon>Bacteria</taxon>
        <taxon>Pseudomonadati</taxon>
        <taxon>Pseudomonadota</taxon>
        <taxon>Gammaproteobacteria</taxon>
        <taxon>Legionellales</taxon>
        <taxon>Legionellaceae</taxon>
        <taxon>Legionella</taxon>
    </lineage>
</organism>
<evidence type="ECO:0000313" key="3">
    <source>
        <dbReference type="Proteomes" id="UP001222087"/>
    </source>
</evidence>
<gene>
    <name evidence="2" type="ORF">PXX05_04310</name>
</gene>